<keyword evidence="3" id="KW-1185">Reference proteome</keyword>
<proteinExistence type="predicted"/>
<accession>W7T8K0</accession>
<sequence>MSDAQMRTASSTTCSLHGRRKRPRPFPRALTAATAAAYTVLFTFSCPPPTVHARPSPPPSAASPSNPNGNPWSYYDGPSSYTPGRPNDQPPPPSASRPQRAGGGYPPYLGDEEEENERRAPGKVRNRRPLSASTAGGSSLPMPREGAAWGGVGRRRDGRERTEGFRYQAQYLVEEEEETFVEGMEGQGEGQEGPEAGPADPVDLYCARWQGRMAVTLAAGVAGAGLGLGLSASAIHRPASCALAGLGLGLFLSLLRNDFGDLFRALGLLLIYLVERQVSTGTAYPALHQLRPLLRLAPRRPFPPVENPWAYVRASPR</sequence>
<name>W7T8K0_9STRA</name>
<gene>
    <name evidence="2" type="ORF">Naga_100472g1</name>
</gene>
<dbReference type="AlphaFoldDB" id="W7T8K0"/>
<comment type="caution">
    <text evidence="2">The sequence shown here is derived from an EMBL/GenBank/DDBJ whole genome shotgun (WGS) entry which is preliminary data.</text>
</comment>
<reference evidence="2 3" key="1">
    <citation type="journal article" date="2014" name="Mol. Plant">
        <title>Chromosome Scale Genome Assembly and Transcriptome Profiling of Nannochloropsis gaditana in Nitrogen Depletion.</title>
        <authorList>
            <person name="Corteggiani Carpinelli E."/>
            <person name="Telatin A."/>
            <person name="Vitulo N."/>
            <person name="Forcato C."/>
            <person name="D'Angelo M."/>
            <person name="Schiavon R."/>
            <person name="Vezzi A."/>
            <person name="Giacometti G.M."/>
            <person name="Morosinotto T."/>
            <person name="Valle G."/>
        </authorList>
    </citation>
    <scope>NUCLEOTIDE SEQUENCE [LARGE SCALE GENOMIC DNA]</scope>
    <source>
        <strain evidence="2 3">B-31</strain>
    </source>
</reference>
<evidence type="ECO:0000256" key="1">
    <source>
        <dbReference type="SAM" id="MobiDB-lite"/>
    </source>
</evidence>
<dbReference type="EMBL" id="AZIL01001688">
    <property type="protein sequence ID" value="EWM23375.1"/>
    <property type="molecule type" value="Genomic_DNA"/>
</dbReference>
<evidence type="ECO:0000313" key="3">
    <source>
        <dbReference type="Proteomes" id="UP000019335"/>
    </source>
</evidence>
<dbReference type="Proteomes" id="UP000019335">
    <property type="component" value="Chromosome 17"/>
</dbReference>
<protein>
    <recommendedName>
        <fullName evidence="4">Transmembrane protein</fullName>
    </recommendedName>
</protein>
<evidence type="ECO:0008006" key="4">
    <source>
        <dbReference type="Google" id="ProtNLM"/>
    </source>
</evidence>
<feature type="region of interest" description="Disordered" evidence="1">
    <location>
        <begin position="1"/>
        <end position="28"/>
    </location>
</feature>
<feature type="compositionally biased region" description="Low complexity" evidence="1">
    <location>
        <begin position="62"/>
        <end position="71"/>
    </location>
</feature>
<dbReference type="OrthoDB" id="10543987at2759"/>
<evidence type="ECO:0000313" key="2">
    <source>
        <dbReference type="EMBL" id="EWM23375.1"/>
    </source>
</evidence>
<organism evidence="2 3">
    <name type="scientific">Nannochloropsis gaditana</name>
    <dbReference type="NCBI Taxonomy" id="72520"/>
    <lineage>
        <taxon>Eukaryota</taxon>
        <taxon>Sar</taxon>
        <taxon>Stramenopiles</taxon>
        <taxon>Ochrophyta</taxon>
        <taxon>Eustigmatophyceae</taxon>
        <taxon>Eustigmatales</taxon>
        <taxon>Monodopsidaceae</taxon>
        <taxon>Nannochloropsis</taxon>
    </lineage>
</organism>
<feature type="region of interest" description="Disordered" evidence="1">
    <location>
        <begin position="45"/>
        <end position="161"/>
    </location>
</feature>
<feature type="compositionally biased region" description="Polar residues" evidence="1">
    <location>
        <begin position="1"/>
        <end position="15"/>
    </location>
</feature>
<feature type="compositionally biased region" description="Pro residues" evidence="1">
    <location>
        <begin position="46"/>
        <end position="61"/>
    </location>
</feature>